<reference evidence="1 2" key="1">
    <citation type="journal article" date="2010" name="Nature">
        <title>Genome sequencing and analysis of the model grass Brachypodium distachyon.</title>
        <authorList>
            <consortium name="International Brachypodium Initiative"/>
        </authorList>
    </citation>
    <scope>NUCLEOTIDE SEQUENCE [LARGE SCALE GENOMIC DNA]</scope>
    <source>
        <strain evidence="1 2">Bd21</strain>
    </source>
</reference>
<dbReference type="EnsemblPlants" id="PNT74135">
    <property type="protein sequence ID" value="PNT74135"/>
    <property type="gene ID" value="BRADI_1g08665v3"/>
</dbReference>
<dbReference type="Gramene" id="PNT74135">
    <property type="protein sequence ID" value="PNT74135"/>
    <property type="gene ID" value="BRADI_1g08665v3"/>
</dbReference>
<name>A0A2K2DIN0_BRADI</name>
<evidence type="ECO:0000313" key="2">
    <source>
        <dbReference type="EnsemblPlants" id="PNT74135"/>
    </source>
</evidence>
<organism evidence="1">
    <name type="scientific">Brachypodium distachyon</name>
    <name type="common">Purple false brome</name>
    <name type="synonym">Trachynia distachya</name>
    <dbReference type="NCBI Taxonomy" id="15368"/>
    <lineage>
        <taxon>Eukaryota</taxon>
        <taxon>Viridiplantae</taxon>
        <taxon>Streptophyta</taxon>
        <taxon>Embryophyta</taxon>
        <taxon>Tracheophyta</taxon>
        <taxon>Spermatophyta</taxon>
        <taxon>Magnoliopsida</taxon>
        <taxon>Liliopsida</taxon>
        <taxon>Poales</taxon>
        <taxon>Poaceae</taxon>
        <taxon>BOP clade</taxon>
        <taxon>Pooideae</taxon>
        <taxon>Stipodae</taxon>
        <taxon>Brachypodieae</taxon>
        <taxon>Brachypodium</taxon>
    </lineage>
</organism>
<dbReference type="EMBL" id="CM000880">
    <property type="protein sequence ID" value="PNT74135.1"/>
    <property type="molecule type" value="Genomic_DNA"/>
</dbReference>
<accession>A0A2K2DIN0</accession>
<dbReference type="InParanoid" id="A0A2K2DIN0"/>
<evidence type="ECO:0000313" key="3">
    <source>
        <dbReference type="Proteomes" id="UP000008810"/>
    </source>
</evidence>
<reference evidence="2" key="3">
    <citation type="submission" date="2018-08" db="UniProtKB">
        <authorList>
            <consortium name="EnsemblPlants"/>
        </authorList>
    </citation>
    <scope>IDENTIFICATION</scope>
    <source>
        <strain evidence="2">cv. Bd21</strain>
    </source>
</reference>
<gene>
    <name evidence="1" type="ORF">BRADI_1g08665v3</name>
</gene>
<reference evidence="1" key="2">
    <citation type="submission" date="2017-06" db="EMBL/GenBank/DDBJ databases">
        <title>WGS assembly of Brachypodium distachyon.</title>
        <authorList>
            <consortium name="The International Brachypodium Initiative"/>
            <person name="Lucas S."/>
            <person name="Harmon-Smith M."/>
            <person name="Lail K."/>
            <person name="Tice H."/>
            <person name="Grimwood J."/>
            <person name="Bruce D."/>
            <person name="Barry K."/>
            <person name="Shu S."/>
            <person name="Lindquist E."/>
            <person name="Wang M."/>
            <person name="Pitluck S."/>
            <person name="Vogel J.P."/>
            <person name="Garvin D.F."/>
            <person name="Mockler T.C."/>
            <person name="Schmutz J."/>
            <person name="Rokhsar D."/>
            <person name="Bevan M.W."/>
        </authorList>
    </citation>
    <scope>NUCLEOTIDE SEQUENCE</scope>
    <source>
        <strain evidence="1">Bd21</strain>
    </source>
</reference>
<dbReference type="AlphaFoldDB" id="A0A2K2DIN0"/>
<evidence type="ECO:0000313" key="1">
    <source>
        <dbReference type="EMBL" id="PNT74135.1"/>
    </source>
</evidence>
<proteinExistence type="predicted"/>
<dbReference type="Proteomes" id="UP000008810">
    <property type="component" value="Chromosome 1"/>
</dbReference>
<sequence>MIKYALMDYDLEHQRSIRTSNKQKTFTSNIVILVLGTSPEQIVFIYILLDALEVINPTKLTQHSVVGNIDQTNSPVIHLRTSPSSELEIPCPHNT</sequence>
<keyword evidence="3" id="KW-1185">Reference proteome</keyword>
<protein>
    <submittedName>
        <fullName evidence="1 2">Uncharacterized protein</fullName>
    </submittedName>
</protein>